<evidence type="ECO:0000256" key="3">
    <source>
        <dbReference type="ARBA" id="ARBA00023274"/>
    </source>
</evidence>
<evidence type="ECO:0000313" key="8">
    <source>
        <dbReference type="EMBL" id="OSJ21979.1"/>
    </source>
</evidence>
<dbReference type="Gene3D" id="4.10.410.60">
    <property type="match status" value="1"/>
</dbReference>
<gene>
    <name evidence="5" type="primary">rpmI</name>
    <name evidence="8" type="ORF">BST63_34145</name>
    <name evidence="7" type="ORF">BSZ18_35345</name>
</gene>
<evidence type="ECO:0000313" key="9">
    <source>
        <dbReference type="Proteomes" id="UP000193553"/>
    </source>
</evidence>
<reference evidence="9 10" key="1">
    <citation type="submission" date="2017-03" db="EMBL/GenBank/DDBJ databases">
        <title>Whole genome sequences of fourteen strains of Bradyrhizobium canariense and one strain of Bradyrhizobium japonicum isolated from Lupinus (Papilionoideae: Genisteae) species in Algeria.</title>
        <authorList>
            <person name="Crovadore J."/>
            <person name="Chekireb D."/>
            <person name="Brachmann A."/>
            <person name="Chablais R."/>
            <person name="Cochard B."/>
            <person name="Lefort F."/>
        </authorList>
    </citation>
    <scope>NUCLEOTIDE SEQUENCE [LARGE SCALE GENOMIC DNA]</scope>
    <source>
        <strain evidence="7 9">UBMA195</strain>
        <strain evidence="8 10">UBMAN05</strain>
    </source>
</reference>
<dbReference type="InterPro" id="IPR037229">
    <property type="entry name" value="Ribosomal_bL35_sf"/>
</dbReference>
<dbReference type="PRINTS" id="PR00064">
    <property type="entry name" value="RIBOSOMALL35"/>
</dbReference>
<dbReference type="Pfam" id="PF01632">
    <property type="entry name" value="Ribosomal_L35p"/>
    <property type="match status" value="1"/>
</dbReference>
<keyword evidence="2 5" id="KW-0689">Ribosomal protein</keyword>
<dbReference type="AlphaFoldDB" id="A0A1X3G223"/>
<name>A0A1X3G223_9BRAD</name>
<dbReference type="GO" id="GO:0022625">
    <property type="term" value="C:cytosolic large ribosomal subunit"/>
    <property type="evidence" value="ECO:0007669"/>
    <property type="project" value="TreeGrafter"/>
</dbReference>
<sequence>MPKLKTKSGAKKRFKVTATGKVMFAHRSKRHGMIKRTKKQIRQLRGTAVLFKTDGDNVKKYFLPNA</sequence>
<dbReference type="RefSeq" id="WP_007598540.1">
    <property type="nucleotide sequence ID" value="NZ_JAFBBN010000001.1"/>
</dbReference>
<dbReference type="InterPro" id="IPR001706">
    <property type="entry name" value="Ribosomal_bL35"/>
</dbReference>
<dbReference type="Proteomes" id="UP000193553">
    <property type="component" value="Unassembled WGS sequence"/>
</dbReference>
<keyword evidence="3 5" id="KW-0687">Ribonucleoprotein</keyword>
<evidence type="ECO:0000256" key="2">
    <source>
        <dbReference type="ARBA" id="ARBA00022980"/>
    </source>
</evidence>
<accession>A0A1X3G223</accession>
<dbReference type="PROSITE" id="PS00936">
    <property type="entry name" value="RIBOSOMAL_L35"/>
    <property type="match status" value="1"/>
</dbReference>
<evidence type="ECO:0000256" key="4">
    <source>
        <dbReference type="ARBA" id="ARBA00071664"/>
    </source>
</evidence>
<dbReference type="EMBL" id="NAFK01000176">
    <property type="protein sequence ID" value="OSJ21979.1"/>
    <property type="molecule type" value="Genomic_DNA"/>
</dbReference>
<dbReference type="OrthoDB" id="9804851at2"/>
<protein>
    <recommendedName>
        <fullName evidence="4 5">Large ribosomal subunit protein bL35</fullName>
    </recommendedName>
</protein>
<dbReference type="FunFam" id="4.10.410.60:FF:000001">
    <property type="entry name" value="50S ribosomal protein L35"/>
    <property type="match status" value="1"/>
</dbReference>
<dbReference type="GO" id="GO:0006412">
    <property type="term" value="P:translation"/>
    <property type="evidence" value="ECO:0007669"/>
    <property type="project" value="UniProtKB-UniRule"/>
</dbReference>
<organism evidence="7 9">
    <name type="scientific">Bradyrhizobium canariense</name>
    <dbReference type="NCBI Taxonomy" id="255045"/>
    <lineage>
        <taxon>Bacteria</taxon>
        <taxon>Pseudomonadati</taxon>
        <taxon>Pseudomonadota</taxon>
        <taxon>Alphaproteobacteria</taxon>
        <taxon>Hyphomicrobiales</taxon>
        <taxon>Nitrobacteraceae</taxon>
        <taxon>Bradyrhizobium</taxon>
    </lineage>
</organism>
<evidence type="ECO:0000256" key="5">
    <source>
        <dbReference type="HAMAP-Rule" id="MF_00514"/>
    </source>
</evidence>
<dbReference type="GeneID" id="66478138"/>
<dbReference type="SUPFAM" id="SSF143034">
    <property type="entry name" value="L35p-like"/>
    <property type="match status" value="1"/>
</dbReference>
<dbReference type="InterPro" id="IPR021137">
    <property type="entry name" value="Ribosomal_bL35-like"/>
</dbReference>
<evidence type="ECO:0000313" key="10">
    <source>
        <dbReference type="Proteomes" id="UP000193884"/>
    </source>
</evidence>
<evidence type="ECO:0000313" key="7">
    <source>
        <dbReference type="EMBL" id="OSJ02973.1"/>
    </source>
</evidence>
<evidence type="ECO:0000256" key="6">
    <source>
        <dbReference type="RuleBase" id="RU000568"/>
    </source>
</evidence>
<dbReference type="NCBIfam" id="TIGR00001">
    <property type="entry name" value="rpmI_bact"/>
    <property type="match status" value="1"/>
</dbReference>
<evidence type="ECO:0000256" key="1">
    <source>
        <dbReference type="ARBA" id="ARBA00006598"/>
    </source>
</evidence>
<proteinExistence type="inferred from homology"/>
<dbReference type="EMBL" id="NAFI01000188">
    <property type="protein sequence ID" value="OSJ02973.1"/>
    <property type="molecule type" value="Genomic_DNA"/>
</dbReference>
<dbReference type="HAMAP" id="MF_00514">
    <property type="entry name" value="Ribosomal_bL35"/>
    <property type="match status" value="1"/>
</dbReference>
<dbReference type="Proteomes" id="UP000193884">
    <property type="component" value="Unassembled WGS sequence"/>
</dbReference>
<keyword evidence="10" id="KW-1185">Reference proteome</keyword>
<dbReference type="GO" id="GO:0003735">
    <property type="term" value="F:structural constituent of ribosome"/>
    <property type="evidence" value="ECO:0007669"/>
    <property type="project" value="InterPro"/>
</dbReference>
<comment type="caution">
    <text evidence="7">The sequence shown here is derived from an EMBL/GenBank/DDBJ whole genome shotgun (WGS) entry which is preliminary data.</text>
</comment>
<dbReference type="PANTHER" id="PTHR33343:SF1">
    <property type="entry name" value="LARGE RIBOSOMAL SUBUNIT PROTEIN BL35M"/>
    <property type="match status" value="1"/>
</dbReference>
<comment type="similarity">
    <text evidence="1 5 6">Belongs to the bacterial ribosomal protein bL35 family.</text>
</comment>
<dbReference type="STRING" id="255045.SAMN05444158_5252"/>
<dbReference type="PANTHER" id="PTHR33343">
    <property type="entry name" value="54S RIBOSOMAL PROTEIN BL35M"/>
    <property type="match status" value="1"/>
</dbReference>
<dbReference type="InterPro" id="IPR018265">
    <property type="entry name" value="Ribosomal_bL35_CS"/>
</dbReference>